<evidence type="ECO:0000256" key="2">
    <source>
        <dbReference type="ARBA" id="ARBA00012587"/>
    </source>
</evidence>
<dbReference type="RefSeq" id="WP_221204589.1">
    <property type="nucleotide sequence ID" value="NZ_JACIDB010000001.1"/>
</dbReference>
<protein>
    <recommendedName>
        <fullName evidence="2">peptidoglycan lytic exotransglycosylase</fullName>
        <ecNumber evidence="2">4.2.2.n1</ecNumber>
    </recommendedName>
    <alternativeName>
        <fullName evidence="5">Murein hydrolase A</fullName>
    </alternativeName>
</protein>
<keyword evidence="4" id="KW-0961">Cell wall biogenesis/degradation</keyword>
<dbReference type="GO" id="GO:0009254">
    <property type="term" value="P:peptidoglycan turnover"/>
    <property type="evidence" value="ECO:0007669"/>
    <property type="project" value="InterPro"/>
</dbReference>
<dbReference type="GO" id="GO:0004553">
    <property type="term" value="F:hydrolase activity, hydrolyzing O-glycosyl compounds"/>
    <property type="evidence" value="ECO:0007669"/>
    <property type="project" value="InterPro"/>
</dbReference>
<gene>
    <name evidence="8" type="ORF">GGR47_001131</name>
</gene>
<feature type="region of interest" description="Disordered" evidence="6">
    <location>
        <begin position="29"/>
        <end position="57"/>
    </location>
</feature>
<evidence type="ECO:0000259" key="7">
    <source>
        <dbReference type="SMART" id="SM00925"/>
    </source>
</evidence>
<dbReference type="EMBL" id="JACIDB010000001">
    <property type="protein sequence ID" value="MBB3874915.1"/>
    <property type="molecule type" value="Genomic_DNA"/>
</dbReference>
<keyword evidence="3" id="KW-0456">Lyase</keyword>
<evidence type="ECO:0000256" key="6">
    <source>
        <dbReference type="SAM" id="MobiDB-lite"/>
    </source>
</evidence>
<evidence type="ECO:0000256" key="4">
    <source>
        <dbReference type="ARBA" id="ARBA00023316"/>
    </source>
</evidence>
<dbReference type="GO" id="GO:0009253">
    <property type="term" value="P:peptidoglycan catabolic process"/>
    <property type="evidence" value="ECO:0007669"/>
    <property type="project" value="TreeGrafter"/>
</dbReference>
<evidence type="ECO:0000313" key="9">
    <source>
        <dbReference type="Proteomes" id="UP000528945"/>
    </source>
</evidence>
<evidence type="ECO:0000256" key="3">
    <source>
        <dbReference type="ARBA" id="ARBA00023239"/>
    </source>
</evidence>
<dbReference type="InterPro" id="IPR010611">
    <property type="entry name" value="3D_dom"/>
</dbReference>
<dbReference type="Proteomes" id="UP000528945">
    <property type="component" value="Unassembled WGS sequence"/>
</dbReference>
<dbReference type="PIRSF" id="PIRSF019422">
    <property type="entry name" value="MltA"/>
    <property type="match status" value="1"/>
</dbReference>
<dbReference type="SUPFAM" id="SSF50685">
    <property type="entry name" value="Barwin-like endoglucanases"/>
    <property type="match status" value="1"/>
</dbReference>
<dbReference type="Pfam" id="PF06725">
    <property type="entry name" value="3D"/>
    <property type="match status" value="1"/>
</dbReference>
<dbReference type="GO" id="GO:0008933">
    <property type="term" value="F:peptidoglycan lytic transglycosylase activity"/>
    <property type="evidence" value="ECO:0007669"/>
    <property type="project" value="TreeGrafter"/>
</dbReference>
<comment type="caution">
    <text evidence="8">The sequence shown here is derived from an EMBL/GenBank/DDBJ whole genome shotgun (WGS) entry which is preliminary data.</text>
</comment>
<dbReference type="Gene3D" id="2.40.240.50">
    <property type="entry name" value="Barwin-like endoglucanases"/>
    <property type="match status" value="1"/>
</dbReference>
<dbReference type="CDD" id="cd14485">
    <property type="entry name" value="mltA_like_LT_A"/>
    <property type="match status" value="1"/>
</dbReference>
<dbReference type="InterPro" id="IPR026044">
    <property type="entry name" value="MltA"/>
</dbReference>
<dbReference type="Gene3D" id="2.40.40.10">
    <property type="entry name" value="RlpA-like domain"/>
    <property type="match status" value="1"/>
</dbReference>
<dbReference type="InterPro" id="IPR036908">
    <property type="entry name" value="RlpA-like_sf"/>
</dbReference>
<keyword evidence="9" id="KW-1185">Reference proteome</keyword>
<dbReference type="SMART" id="SM00925">
    <property type="entry name" value="MltA"/>
    <property type="match status" value="1"/>
</dbReference>
<dbReference type="EC" id="4.2.2.n1" evidence="2"/>
<reference evidence="8 9" key="1">
    <citation type="submission" date="2020-08" db="EMBL/GenBank/DDBJ databases">
        <title>Genomic Encyclopedia of Type Strains, Phase IV (KMG-IV): sequencing the most valuable type-strain genomes for metagenomic binning, comparative biology and taxonomic classification.</title>
        <authorList>
            <person name="Goeker M."/>
        </authorList>
    </citation>
    <scope>NUCLEOTIDE SEQUENCE [LARGE SCALE GENOMIC DNA]</scope>
    <source>
        <strain evidence="8 9">DSM 15581</strain>
    </source>
</reference>
<evidence type="ECO:0000313" key="8">
    <source>
        <dbReference type="EMBL" id="MBB3874915.1"/>
    </source>
</evidence>
<dbReference type="InterPro" id="IPR005300">
    <property type="entry name" value="MltA_B"/>
</dbReference>
<dbReference type="PROSITE" id="PS51257">
    <property type="entry name" value="PROKAR_LIPOPROTEIN"/>
    <property type="match status" value="1"/>
</dbReference>
<name>A0AAW3TS17_9SPHN</name>
<dbReference type="GO" id="GO:0019867">
    <property type="term" value="C:outer membrane"/>
    <property type="evidence" value="ECO:0007669"/>
    <property type="project" value="InterPro"/>
</dbReference>
<accession>A0AAW3TS17</accession>
<sequence length="449" mass="46858">MNGHRALAGVTLALALSACGGRIVPVDGGYAPPPTTKRPLQPSVTPPRRGGSGGQANVIASGRSFDGRIQPSTPLLATPVTVDPTATTAATAGVTPGPAIDTLPITEAQAEAARQAFLTSCPGLMRRTDASGLTRGTDWQPACAAAATVPRGGARQFFAAYFEAVQVGDGRAFATGYYEPEIAASRERRAGYEVPIYARPDDLIDVDLGQFSDALKGKKVRGRVQGSALVPYYDRAAIDRGALQGKAPVLAWGADEAAVFFLQIQGSGRLRLPNGEVMRVGYDTQNGRDYTGIGALMKARGLLQPGQTSMQGIVAWLRAHPEQGRAIMEENKSFVFFRELDTPPVGAMGYVVNGGVSAAADVKYVPLGAPVFLSMDRQDASGLWVAQDTGGAIKGSNRFDTYWGAGPVAEATAGGMAARGTAFLLLPRGTLARFQSTSFGTTVGAPTQP</sequence>
<evidence type="ECO:0000256" key="1">
    <source>
        <dbReference type="ARBA" id="ARBA00001420"/>
    </source>
</evidence>
<comment type="catalytic activity">
    <reaction evidence="1">
        <text>Exolytic cleavage of the (1-&gt;4)-beta-glycosidic linkage between N-acetylmuramic acid (MurNAc) and N-acetylglucosamine (GlcNAc) residues in peptidoglycan, from either the reducing or the non-reducing ends of the peptidoglycan chains, with concomitant formation of a 1,6-anhydrobond in the MurNAc residue.</text>
        <dbReference type="EC" id="4.2.2.n1"/>
    </reaction>
</comment>
<dbReference type="CDD" id="cd14668">
    <property type="entry name" value="mlta_B"/>
    <property type="match status" value="1"/>
</dbReference>
<dbReference type="PANTHER" id="PTHR30124">
    <property type="entry name" value="MEMBRANE-BOUND LYTIC MUREIN TRANSGLYCOSYLASE A"/>
    <property type="match status" value="1"/>
</dbReference>
<dbReference type="Pfam" id="PF03562">
    <property type="entry name" value="MltA"/>
    <property type="match status" value="1"/>
</dbReference>
<dbReference type="AlphaFoldDB" id="A0AAW3TS17"/>
<dbReference type="PANTHER" id="PTHR30124:SF0">
    <property type="entry name" value="MEMBRANE-BOUND LYTIC MUREIN TRANSGLYCOSYLASE A"/>
    <property type="match status" value="1"/>
</dbReference>
<proteinExistence type="predicted"/>
<organism evidence="8 9">
    <name type="scientific">Sphingomonas aquatilis</name>
    <dbReference type="NCBI Taxonomy" id="93063"/>
    <lineage>
        <taxon>Bacteria</taxon>
        <taxon>Pseudomonadati</taxon>
        <taxon>Pseudomonadota</taxon>
        <taxon>Alphaproteobacteria</taxon>
        <taxon>Sphingomonadales</taxon>
        <taxon>Sphingomonadaceae</taxon>
        <taxon>Sphingomonas</taxon>
    </lineage>
</organism>
<feature type="domain" description="Lytic transglycosylase MltA" evidence="7">
    <location>
        <begin position="181"/>
        <end position="338"/>
    </location>
</feature>
<dbReference type="GO" id="GO:0071555">
    <property type="term" value="P:cell wall organization"/>
    <property type="evidence" value="ECO:0007669"/>
    <property type="project" value="UniProtKB-KW"/>
</dbReference>
<evidence type="ECO:0000256" key="5">
    <source>
        <dbReference type="ARBA" id="ARBA00030918"/>
    </source>
</evidence>